<feature type="signal peptide" evidence="6">
    <location>
        <begin position="1"/>
        <end position="24"/>
    </location>
</feature>
<feature type="transmembrane region" description="Helical" evidence="5">
    <location>
        <begin position="106"/>
        <end position="126"/>
    </location>
</feature>
<dbReference type="EMBL" id="LR862139">
    <property type="protein sequence ID" value="CAD1819571.1"/>
    <property type="molecule type" value="Genomic_DNA"/>
</dbReference>
<evidence type="ECO:0000256" key="3">
    <source>
        <dbReference type="ARBA" id="ARBA00022989"/>
    </source>
</evidence>
<feature type="transmembrane region" description="Helical" evidence="5">
    <location>
        <begin position="57"/>
        <end position="85"/>
    </location>
</feature>
<gene>
    <name evidence="7" type="ORF">CB5_LOCUS2782</name>
</gene>
<feature type="chain" id="PRO_5028422411" evidence="6">
    <location>
        <begin position="25"/>
        <end position="206"/>
    </location>
</feature>
<dbReference type="GO" id="GO:0005886">
    <property type="term" value="C:plasma membrane"/>
    <property type="evidence" value="ECO:0007669"/>
    <property type="project" value="UniProtKB-SubCell"/>
</dbReference>
<name>A0A6V7NLU3_ANACO</name>
<proteinExistence type="predicted"/>
<evidence type="ECO:0000256" key="4">
    <source>
        <dbReference type="ARBA" id="ARBA00023136"/>
    </source>
</evidence>
<keyword evidence="6" id="KW-0732">Signal</keyword>
<keyword evidence="3 5" id="KW-1133">Transmembrane helix</keyword>
<sequence length="206" mass="21168">MATALTPPPLLLLLLLLLLTSANAVSGDGGACAAEAAAESGGGCQDSAAALRLKVVAIASILAASVVGVCLPLAFASGVILATGYMHVLPDSFDDSPSPCLPDEPWAKFPFTTFIAMLAAVVTLMIDSLMLSCYKIGNGGHGAAEIALQGAREISVIGKDGVEIESERLRRNRIIAQVLEMGIVVHSVVIGLSMGASQNPCTIRPW</sequence>
<accession>A0A6V7NLU3</accession>
<evidence type="ECO:0000313" key="7">
    <source>
        <dbReference type="EMBL" id="CAD1819571.1"/>
    </source>
</evidence>
<evidence type="ECO:0000256" key="1">
    <source>
        <dbReference type="ARBA" id="ARBA00004651"/>
    </source>
</evidence>
<evidence type="ECO:0000256" key="6">
    <source>
        <dbReference type="SAM" id="SignalP"/>
    </source>
</evidence>
<keyword evidence="2 5" id="KW-0812">Transmembrane</keyword>
<comment type="subcellular location">
    <subcellularLocation>
        <location evidence="1">Cell membrane</location>
        <topology evidence="1">Multi-pass membrane protein</topology>
    </subcellularLocation>
</comment>
<dbReference type="Pfam" id="PF02535">
    <property type="entry name" value="Zip"/>
    <property type="match status" value="1"/>
</dbReference>
<dbReference type="InterPro" id="IPR003689">
    <property type="entry name" value="ZIP"/>
</dbReference>
<evidence type="ECO:0000256" key="2">
    <source>
        <dbReference type="ARBA" id="ARBA00022692"/>
    </source>
</evidence>
<dbReference type="PANTHER" id="PTHR11040">
    <property type="entry name" value="ZINC/IRON TRANSPORTER"/>
    <property type="match status" value="1"/>
</dbReference>
<evidence type="ECO:0000256" key="5">
    <source>
        <dbReference type="SAM" id="Phobius"/>
    </source>
</evidence>
<protein>
    <submittedName>
        <fullName evidence="7">Uncharacterized protein</fullName>
    </submittedName>
</protein>
<dbReference type="PANTHER" id="PTHR11040:SF41">
    <property type="entry name" value="ZINC TRANSPORTER 7"/>
    <property type="match status" value="1"/>
</dbReference>
<dbReference type="AlphaFoldDB" id="A0A6V7NLU3"/>
<reference evidence="7" key="1">
    <citation type="submission" date="2020-07" db="EMBL/GenBank/DDBJ databases">
        <authorList>
            <person name="Lin J."/>
        </authorList>
    </citation>
    <scope>NUCLEOTIDE SEQUENCE</scope>
</reference>
<keyword evidence="4 5" id="KW-0472">Membrane</keyword>
<organism evidence="7">
    <name type="scientific">Ananas comosus var. bracteatus</name>
    <name type="common">red pineapple</name>
    <dbReference type="NCBI Taxonomy" id="296719"/>
    <lineage>
        <taxon>Eukaryota</taxon>
        <taxon>Viridiplantae</taxon>
        <taxon>Streptophyta</taxon>
        <taxon>Embryophyta</taxon>
        <taxon>Tracheophyta</taxon>
        <taxon>Spermatophyta</taxon>
        <taxon>Magnoliopsida</taxon>
        <taxon>Liliopsida</taxon>
        <taxon>Poales</taxon>
        <taxon>Bromeliaceae</taxon>
        <taxon>Bromelioideae</taxon>
        <taxon>Ananas</taxon>
    </lineage>
</organism>
<dbReference type="GO" id="GO:0005385">
    <property type="term" value="F:zinc ion transmembrane transporter activity"/>
    <property type="evidence" value="ECO:0007669"/>
    <property type="project" value="TreeGrafter"/>
</dbReference>